<protein>
    <submittedName>
        <fullName evidence="1">Uncharacterized protein</fullName>
    </submittedName>
</protein>
<sequence length="498" mass="52673">MESSAYESSWRNHYGQSGAANGYNLGGDANRQSGAANGYNLTGDRDSYPYGLSHNNAYNRVPAGYSSYSSTAQPHHLMSIPPTSNNQSGHEVDIPREPYIPPSNPANGHSSSAFQPRPSVGNYSTNAYDMAVAAHQMQASQHNHGYPNSHVSGALLHNYSSSSMAMSGLASGSHSHHVSPAASSYNLNGLINHPSPYAAAAAAAGHSIGSASPSPGNTPGFYGDVTDMRNGLAGPTAARKTKYTRSRTGCLACRVKRVKCDETRPICKRCIGAKRECVFPSLADLPKATIRALTAKKRKESGDTDLDDPLMASLTGSTNSGNVSSTASANASGDEAEAVRLRAQPVLPNNHSGAYNNPYSGSPASYAVGNPTYAPQATAYSQMYGGDRAMNVQAEWQSRLQAQDFHRSQPASRTGTPSLAAVVAAHNQVHSPSREGGSDDDKTDIKGETLDSGAAGDSSKMYLSQQRNDLLALQQQQHSSYYNASTTLPRLSSPNYHL</sequence>
<name>A0ACC2WM43_9TREE</name>
<comment type="caution">
    <text evidence="1">The sequence shown here is derived from an EMBL/GenBank/DDBJ whole genome shotgun (WGS) entry which is preliminary data.</text>
</comment>
<evidence type="ECO:0000313" key="1">
    <source>
        <dbReference type="EMBL" id="KAJ9112823.1"/>
    </source>
</evidence>
<dbReference type="Proteomes" id="UP001230649">
    <property type="component" value="Unassembled WGS sequence"/>
</dbReference>
<reference evidence="1" key="1">
    <citation type="submission" date="2023-04" db="EMBL/GenBank/DDBJ databases">
        <title>Draft Genome sequencing of Naganishia species isolated from polar environments using Oxford Nanopore Technology.</title>
        <authorList>
            <person name="Leo P."/>
            <person name="Venkateswaran K."/>
        </authorList>
    </citation>
    <scope>NUCLEOTIDE SEQUENCE</scope>
    <source>
        <strain evidence="1">MNA-CCFEE 5262</strain>
    </source>
</reference>
<accession>A0ACC2WM43</accession>
<dbReference type="EMBL" id="JASBWS010000014">
    <property type="protein sequence ID" value="KAJ9112823.1"/>
    <property type="molecule type" value="Genomic_DNA"/>
</dbReference>
<proteinExistence type="predicted"/>
<keyword evidence="2" id="KW-1185">Reference proteome</keyword>
<evidence type="ECO:0000313" key="2">
    <source>
        <dbReference type="Proteomes" id="UP001230649"/>
    </source>
</evidence>
<organism evidence="1 2">
    <name type="scientific">Naganishia adeliensis</name>
    <dbReference type="NCBI Taxonomy" id="92952"/>
    <lineage>
        <taxon>Eukaryota</taxon>
        <taxon>Fungi</taxon>
        <taxon>Dikarya</taxon>
        <taxon>Basidiomycota</taxon>
        <taxon>Agaricomycotina</taxon>
        <taxon>Tremellomycetes</taxon>
        <taxon>Filobasidiales</taxon>
        <taxon>Filobasidiaceae</taxon>
        <taxon>Naganishia</taxon>
    </lineage>
</organism>
<gene>
    <name evidence="1" type="ORF">QFC20_002151</name>
</gene>